<protein>
    <submittedName>
        <fullName evidence="1">Uncharacterized protein</fullName>
    </submittedName>
</protein>
<proteinExistence type="predicted"/>
<evidence type="ECO:0000313" key="2">
    <source>
        <dbReference type="Proteomes" id="UP000289166"/>
    </source>
</evidence>
<dbReference type="Proteomes" id="UP000289166">
    <property type="component" value="Unassembled WGS sequence"/>
</dbReference>
<dbReference type="RefSeq" id="WP_069195656.1">
    <property type="nucleotide sequence ID" value="NZ_RLII01000006.1"/>
</dbReference>
<dbReference type="OrthoDB" id="9951970at2"/>
<gene>
    <name evidence="1" type="ORF">EFD62_06885</name>
</gene>
<sequence>MISPIIEGNLSKGDIIKLVQTGRIVGDQETSMMGNPIFRPGDEMVLFLAKCRFSYAKDVYDIVGISEGRFDVINSKIYARGPSYINYVSTPTVRKEVKRSDSIAEMSYYDITHFGFTVEEFAQKIRELKD</sequence>
<name>A0A4Q0I8P9_9FIRM</name>
<reference evidence="2" key="1">
    <citation type="submission" date="2018-11" db="EMBL/GenBank/DDBJ databases">
        <title>Genome sequencing of a novel mesophilic and cellulolytic organism within the genus Hungateiclostridium.</title>
        <authorList>
            <person name="Rettenmaier R."/>
            <person name="Liebl W."/>
            <person name="Zverlov V."/>
        </authorList>
    </citation>
    <scope>NUCLEOTIDE SEQUENCE [LARGE SCALE GENOMIC DNA]</scope>
    <source>
        <strain evidence="2">N2K1</strain>
    </source>
</reference>
<dbReference type="EMBL" id="RLII01000006">
    <property type="protein sequence ID" value="RXE59382.1"/>
    <property type="molecule type" value="Genomic_DNA"/>
</dbReference>
<accession>A0A4Q0I8P9</accession>
<keyword evidence="2" id="KW-1185">Reference proteome</keyword>
<organism evidence="1 2">
    <name type="scientific">Acetivibrio mesophilus</name>
    <dbReference type="NCBI Taxonomy" id="2487273"/>
    <lineage>
        <taxon>Bacteria</taxon>
        <taxon>Bacillati</taxon>
        <taxon>Bacillota</taxon>
        <taxon>Clostridia</taxon>
        <taxon>Eubacteriales</taxon>
        <taxon>Oscillospiraceae</taxon>
        <taxon>Acetivibrio</taxon>
    </lineage>
</organism>
<comment type="caution">
    <text evidence="1">The sequence shown here is derived from an EMBL/GenBank/DDBJ whole genome shotgun (WGS) entry which is preliminary data.</text>
</comment>
<evidence type="ECO:0000313" key="1">
    <source>
        <dbReference type="EMBL" id="RXE59382.1"/>
    </source>
</evidence>
<dbReference type="AlphaFoldDB" id="A0A4Q0I8P9"/>